<proteinExistence type="predicted"/>
<sequence>MLKKTFLFILFVSMFLTTSMAQNQKLPFSFSDFEKWAKQITIPGYSLMQCENEDNFSYVANLVSSSQALLQVRIENSSRFKSSTSGMQGAVKYIWKGYEAVYSANNYSSVFIFNVPDNKIAVLIGVPNKVDKVKMEDFASKIKFQNLKPGGAGESEVAWPAEIPAECRIKSVESIESQGPDDIYKNVIKVKAFMNNSLVQSLEALMKKYKTEDLSIIKMEKLDFCAEIESLPQLKAFFQEGEIVTFTYYVK</sequence>
<evidence type="ECO:0000313" key="1">
    <source>
        <dbReference type="EMBL" id="MPM39100.1"/>
    </source>
</evidence>
<name>A0A644ZE04_9ZZZZ</name>
<accession>A0A644ZE04</accession>
<dbReference type="EMBL" id="VSSQ01008522">
    <property type="protein sequence ID" value="MPM39100.1"/>
    <property type="molecule type" value="Genomic_DNA"/>
</dbReference>
<organism evidence="1">
    <name type="scientific">bioreactor metagenome</name>
    <dbReference type="NCBI Taxonomy" id="1076179"/>
    <lineage>
        <taxon>unclassified sequences</taxon>
        <taxon>metagenomes</taxon>
        <taxon>ecological metagenomes</taxon>
    </lineage>
</organism>
<dbReference type="AlphaFoldDB" id="A0A644ZE04"/>
<gene>
    <name evidence="1" type="ORF">SDC9_85732</name>
</gene>
<comment type="caution">
    <text evidence="1">The sequence shown here is derived from an EMBL/GenBank/DDBJ whole genome shotgun (WGS) entry which is preliminary data.</text>
</comment>
<reference evidence="1" key="1">
    <citation type="submission" date="2019-08" db="EMBL/GenBank/DDBJ databases">
        <authorList>
            <person name="Kucharzyk K."/>
            <person name="Murdoch R.W."/>
            <person name="Higgins S."/>
            <person name="Loffler F."/>
        </authorList>
    </citation>
    <scope>NUCLEOTIDE SEQUENCE</scope>
</reference>
<protein>
    <submittedName>
        <fullName evidence="1">Uncharacterized protein</fullName>
    </submittedName>
</protein>